<dbReference type="PROSITE" id="PS50850">
    <property type="entry name" value="MFS"/>
    <property type="match status" value="1"/>
</dbReference>
<gene>
    <name evidence="7" type="ORF">CBM2587_A150017</name>
</gene>
<dbReference type="InterPro" id="IPR050382">
    <property type="entry name" value="MFS_Na/Anion_cotransporter"/>
</dbReference>
<feature type="transmembrane region" description="Helical" evidence="5">
    <location>
        <begin position="77"/>
        <end position="96"/>
    </location>
</feature>
<evidence type="ECO:0000256" key="4">
    <source>
        <dbReference type="ARBA" id="ARBA00023136"/>
    </source>
</evidence>
<comment type="subcellular location">
    <subcellularLocation>
        <location evidence="1">Membrane</location>
        <topology evidence="1">Multi-pass membrane protein</topology>
    </subcellularLocation>
</comment>
<evidence type="ECO:0000256" key="1">
    <source>
        <dbReference type="ARBA" id="ARBA00004141"/>
    </source>
</evidence>
<feature type="transmembrane region" description="Helical" evidence="5">
    <location>
        <begin position="12"/>
        <end position="36"/>
    </location>
</feature>
<evidence type="ECO:0000256" key="3">
    <source>
        <dbReference type="ARBA" id="ARBA00022989"/>
    </source>
</evidence>
<dbReference type="PANTHER" id="PTHR11662">
    <property type="entry name" value="SOLUTE CARRIER FAMILY 17"/>
    <property type="match status" value="1"/>
</dbReference>
<dbReference type="InterPro" id="IPR020846">
    <property type="entry name" value="MFS_dom"/>
</dbReference>
<dbReference type="GO" id="GO:0016020">
    <property type="term" value="C:membrane"/>
    <property type="evidence" value="ECO:0007669"/>
    <property type="project" value="UniProtKB-SubCell"/>
</dbReference>
<dbReference type="AlphaFoldDB" id="A0A375BHZ7"/>
<feature type="transmembrane region" description="Helical" evidence="5">
    <location>
        <begin position="294"/>
        <end position="311"/>
    </location>
</feature>
<evidence type="ECO:0000313" key="7">
    <source>
        <dbReference type="EMBL" id="SOY45949.1"/>
    </source>
</evidence>
<accession>A0A375BHZ7</accession>
<evidence type="ECO:0000259" key="6">
    <source>
        <dbReference type="PROSITE" id="PS50850"/>
    </source>
</evidence>
<dbReference type="Gene3D" id="1.20.1250.20">
    <property type="entry name" value="MFS general substrate transporter like domains"/>
    <property type="match status" value="2"/>
</dbReference>
<feature type="transmembrane region" description="Helical" evidence="5">
    <location>
        <begin position="138"/>
        <end position="161"/>
    </location>
</feature>
<dbReference type="OrthoDB" id="4474610at2"/>
<feature type="domain" description="Major facilitator superfamily (MFS) profile" evidence="6">
    <location>
        <begin position="13"/>
        <end position="411"/>
    </location>
</feature>
<feature type="transmembrane region" description="Helical" evidence="5">
    <location>
        <begin position="388"/>
        <end position="407"/>
    </location>
</feature>
<dbReference type="GO" id="GO:0022857">
    <property type="term" value="F:transmembrane transporter activity"/>
    <property type="evidence" value="ECO:0007669"/>
    <property type="project" value="InterPro"/>
</dbReference>
<proteinExistence type="predicted"/>
<feature type="transmembrane region" description="Helical" evidence="5">
    <location>
        <begin position="102"/>
        <end position="126"/>
    </location>
</feature>
<feature type="transmembrane region" description="Helical" evidence="5">
    <location>
        <begin position="167"/>
        <end position="186"/>
    </location>
</feature>
<organism evidence="7">
    <name type="scientific">Cupriavidus taiwanensis</name>
    <dbReference type="NCBI Taxonomy" id="164546"/>
    <lineage>
        <taxon>Bacteria</taxon>
        <taxon>Pseudomonadati</taxon>
        <taxon>Pseudomonadota</taxon>
        <taxon>Betaproteobacteria</taxon>
        <taxon>Burkholderiales</taxon>
        <taxon>Burkholderiaceae</taxon>
        <taxon>Cupriavidus</taxon>
    </lineage>
</organism>
<feature type="transmembrane region" description="Helical" evidence="5">
    <location>
        <begin position="259"/>
        <end position="282"/>
    </location>
</feature>
<protein>
    <submittedName>
        <fullName evidence="7">Major facilitator transporter</fullName>
    </submittedName>
</protein>
<comment type="caution">
    <text evidence="7">The sequence shown here is derived from an EMBL/GenBank/DDBJ whole genome shotgun (WGS) entry which is preliminary data.</text>
</comment>
<keyword evidence="4 5" id="KW-0472">Membrane</keyword>
<feature type="transmembrane region" description="Helical" evidence="5">
    <location>
        <begin position="317"/>
        <end position="341"/>
    </location>
</feature>
<dbReference type="RefSeq" id="WP_116356483.1">
    <property type="nucleotide sequence ID" value="NZ_LT976853.1"/>
</dbReference>
<dbReference type="EMBL" id="OFSQ01000007">
    <property type="protein sequence ID" value="SOY45949.1"/>
    <property type="molecule type" value="Genomic_DNA"/>
</dbReference>
<feature type="transmembrane region" description="Helical" evidence="5">
    <location>
        <begin position="219"/>
        <end position="239"/>
    </location>
</feature>
<keyword evidence="2 5" id="KW-0812">Transmembrane</keyword>
<dbReference type="PANTHER" id="PTHR11662:SF450">
    <property type="entry name" value="BLR1003 PROTEIN"/>
    <property type="match status" value="1"/>
</dbReference>
<evidence type="ECO:0000256" key="2">
    <source>
        <dbReference type="ARBA" id="ARBA00022692"/>
    </source>
</evidence>
<keyword evidence="3 5" id="KW-1133">Transmembrane helix</keyword>
<dbReference type="Pfam" id="PF07690">
    <property type="entry name" value="MFS_1"/>
    <property type="match status" value="1"/>
</dbReference>
<reference evidence="7" key="1">
    <citation type="submission" date="2018-01" db="EMBL/GenBank/DDBJ databases">
        <authorList>
            <person name="Clerissi C."/>
        </authorList>
    </citation>
    <scope>NUCLEOTIDE SEQUENCE</scope>
    <source>
        <strain evidence="7">Cupriavidus sp. LMG 19464</strain>
    </source>
</reference>
<dbReference type="Proteomes" id="UP000256780">
    <property type="component" value="Chromosome CBM2587_a"/>
</dbReference>
<name>A0A375BHZ7_9BURK</name>
<dbReference type="InterPro" id="IPR011701">
    <property type="entry name" value="MFS"/>
</dbReference>
<feature type="transmembrane region" description="Helical" evidence="5">
    <location>
        <begin position="48"/>
        <end position="70"/>
    </location>
</feature>
<dbReference type="SUPFAM" id="SSF103473">
    <property type="entry name" value="MFS general substrate transporter"/>
    <property type="match status" value="1"/>
</dbReference>
<dbReference type="InterPro" id="IPR036259">
    <property type="entry name" value="MFS_trans_sf"/>
</dbReference>
<evidence type="ECO:0000256" key="5">
    <source>
        <dbReference type="SAM" id="Phobius"/>
    </source>
</evidence>
<sequence>MSTTYRPATAWRIAILLFLFMAVNFLDKIVVGLLAVPMMEDLNLTPAQFGLVASSFFWLFAISGVVGGFISNRVATTGMLMVMALGWSLFQIPMALSSSLAVLVLARVLLGVAEGPAFPVAVHACYKWFPDDKRAVPVAFFSQGGSIGLLLAGIAIPLITAHWGWRANFYVLSAVGLAWVLLWIALGREGAIGSRPARGTPETGGDRVPYRRLLSDPTVLACFLLHFVAYWGLALTLTWLPAYLQRGLGFSGIESGRLFAMVVAINIPVAIGTAWLAQRMLARGMSSRNARGRFSAAMLMLAGAAFVGVWTGELPPLIRVALIGLALGVSPTVYSLGPAMLAEVTPASQRGAVLAFDNSIASLAGVLAPLVSAYFIAGIGGADGYQAGFALCGAIMVCGGVLGALLIDPEKSARAMARHLDSPMTGKPSGSQTLAG</sequence>
<feature type="transmembrane region" description="Helical" evidence="5">
    <location>
        <begin position="353"/>
        <end position="376"/>
    </location>
</feature>